<comment type="caution">
    <text evidence="1">The sequence shown here is derived from an EMBL/GenBank/DDBJ whole genome shotgun (WGS) entry which is preliminary data.</text>
</comment>
<sequence>MSQDKQYTNLFDKCTLSYLSGPLPEVRFQLSDKSIYGFPPLKPSSEWPSYFEIPNSSPAIRSYILGPNWESRLVKIPPINRWNYTQECIPTPSDPIDEAKHCLLMKRCGAQLHETTPAGVEAARGSNLYHKLRRKQIMGWPAAGGVWIYRLPEELFEDKSLEEGMEYLDRVASGEEPDYEHELNVLKLRLSQQLDMEGYCKVLQEAGAVFYPDPAECPEVKILDLWGKNLIKSVVKQFYQTTVPNRLFRTIVNKYYYTTLKIQFDSKDAWSPFNSGSLGKSPFAVSFAGTTKPSRIEGRESGT</sequence>
<dbReference type="AlphaFoldDB" id="A0A8H4RDG9"/>
<accession>A0A8H4RDG9</accession>
<keyword evidence="2" id="KW-1185">Reference proteome</keyword>
<proteinExistence type="predicted"/>
<protein>
    <submittedName>
        <fullName evidence="1">Uncharacterized protein</fullName>
    </submittedName>
</protein>
<dbReference type="Proteomes" id="UP000566819">
    <property type="component" value="Unassembled WGS sequence"/>
</dbReference>
<name>A0A8H4RDG9_9HELO</name>
<dbReference type="OrthoDB" id="4487429at2759"/>
<evidence type="ECO:0000313" key="2">
    <source>
        <dbReference type="Proteomes" id="UP000566819"/>
    </source>
</evidence>
<evidence type="ECO:0000313" key="1">
    <source>
        <dbReference type="EMBL" id="KAF4627301.1"/>
    </source>
</evidence>
<reference evidence="1 2" key="1">
    <citation type="submission" date="2020-03" db="EMBL/GenBank/DDBJ databases">
        <title>Draft Genome Sequence of Cudoniella acicularis.</title>
        <authorList>
            <person name="Buettner E."/>
            <person name="Kellner H."/>
        </authorList>
    </citation>
    <scope>NUCLEOTIDE SEQUENCE [LARGE SCALE GENOMIC DNA]</scope>
    <source>
        <strain evidence="1 2">DSM 108380</strain>
    </source>
</reference>
<gene>
    <name evidence="1" type="ORF">G7Y89_g10860</name>
</gene>
<organism evidence="1 2">
    <name type="scientific">Cudoniella acicularis</name>
    <dbReference type="NCBI Taxonomy" id="354080"/>
    <lineage>
        <taxon>Eukaryota</taxon>
        <taxon>Fungi</taxon>
        <taxon>Dikarya</taxon>
        <taxon>Ascomycota</taxon>
        <taxon>Pezizomycotina</taxon>
        <taxon>Leotiomycetes</taxon>
        <taxon>Helotiales</taxon>
        <taxon>Tricladiaceae</taxon>
        <taxon>Cudoniella</taxon>
    </lineage>
</organism>
<dbReference type="EMBL" id="JAAMPI010000992">
    <property type="protein sequence ID" value="KAF4627301.1"/>
    <property type="molecule type" value="Genomic_DNA"/>
</dbReference>